<name>A0A2Z7ATH6_9LAMI</name>
<proteinExistence type="predicted"/>
<organism evidence="2 3">
    <name type="scientific">Dorcoceras hygrometricum</name>
    <dbReference type="NCBI Taxonomy" id="472368"/>
    <lineage>
        <taxon>Eukaryota</taxon>
        <taxon>Viridiplantae</taxon>
        <taxon>Streptophyta</taxon>
        <taxon>Embryophyta</taxon>
        <taxon>Tracheophyta</taxon>
        <taxon>Spermatophyta</taxon>
        <taxon>Magnoliopsida</taxon>
        <taxon>eudicotyledons</taxon>
        <taxon>Gunneridae</taxon>
        <taxon>Pentapetalae</taxon>
        <taxon>asterids</taxon>
        <taxon>lamiids</taxon>
        <taxon>Lamiales</taxon>
        <taxon>Gesneriaceae</taxon>
        <taxon>Didymocarpoideae</taxon>
        <taxon>Trichosporeae</taxon>
        <taxon>Loxocarpinae</taxon>
        <taxon>Dorcoceras</taxon>
    </lineage>
</organism>
<reference evidence="2 3" key="1">
    <citation type="journal article" date="2015" name="Proc. Natl. Acad. Sci. U.S.A.">
        <title>The resurrection genome of Boea hygrometrica: A blueprint for survival of dehydration.</title>
        <authorList>
            <person name="Xiao L."/>
            <person name="Yang G."/>
            <person name="Zhang L."/>
            <person name="Yang X."/>
            <person name="Zhao S."/>
            <person name="Ji Z."/>
            <person name="Zhou Q."/>
            <person name="Hu M."/>
            <person name="Wang Y."/>
            <person name="Chen M."/>
            <person name="Xu Y."/>
            <person name="Jin H."/>
            <person name="Xiao X."/>
            <person name="Hu G."/>
            <person name="Bao F."/>
            <person name="Hu Y."/>
            <person name="Wan P."/>
            <person name="Li L."/>
            <person name="Deng X."/>
            <person name="Kuang T."/>
            <person name="Xiang C."/>
            <person name="Zhu J.K."/>
            <person name="Oliver M.J."/>
            <person name="He Y."/>
        </authorList>
    </citation>
    <scope>NUCLEOTIDE SEQUENCE [LARGE SCALE GENOMIC DNA]</scope>
    <source>
        <strain evidence="3">cv. XS01</strain>
    </source>
</reference>
<evidence type="ECO:0000313" key="3">
    <source>
        <dbReference type="Proteomes" id="UP000250235"/>
    </source>
</evidence>
<protein>
    <submittedName>
        <fullName evidence="2">Splicing factor 3B subunit 1-like</fullName>
    </submittedName>
</protein>
<keyword evidence="3" id="KW-1185">Reference proteome</keyword>
<gene>
    <name evidence="2" type="ORF">F511_05113</name>
</gene>
<dbReference type="Proteomes" id="UP000250235">
    <property type="component" value="Unassembled WGS sequence"/>
</dbReference>
<feature type="region of interest" description="Disordered" evidence="1">
    <location>
        <begin position="324"/>
        <end position="371"/>
    </location>
</feature>
<sequence>MASFTTPKQLLQEPLKSREDDDMSGFKQPSKIIESAETEETDIEPVDTEELNLVKDFATMTESEDTGFLRTKTMVDGSWVIQEANDLWKRLPKRPVSLEIELSPQRQFNDTLAPHSSSSSSEFVHPDPAVFASISQRPLDTDLTSPNPSTTDSRIFFTADDTHMGVDQILMPTALTPQDFTEPLAQFRALVNQISTERVQKRDDSEKLKDMLLLEIWSLEKKVTEMLVQQDSLYRGLFNNMRQEIQIQKTAPSLDILASKQKLITQQAAVATGLDDIRKDVDETKSALSNALLEFHAQAQENYNNLSSQLGELVAYINRCGNDKKGEGVSSSRGTQPPPGYGGGSGSRSEPSRKRGSSGSRQKSWRYWLNE</sequence>
<dbReference type="EMBL" id="KV014238">
    <property type="protein sequence ID" value="KZV22657.1"/>
    <property type="molecule type" value="Genomic_DNA"/>
</dbReference>
<evidence type="ECO:0000313" key="2">
    <source>
        <dbReference type="EMBL" id="KZV22657.1"/>
    </source>
</evidence>
<dbReference type="AlphaFoldDB" id="A0A2Z7ATH6"/>
<evidence type="ECO:0000256" key="1">
    <source>
        <dbReference type="SAM" id="MobiDB-lite"/>
    </source>
</evidence>
<feature type="region of interest" description="Disordered" evidence="1">
    <location>
        <begin position="1"/>
        <end position="43"/>
    </location>
</feature>
<accession>A0A2Z7ATH6</accession>